<dbReference type="SUPFAM" id="SSF56349">
    <property type="entry name" value="DNA breaking-rejoining enzymes"/>
    <property type="match status" value="1"/>
</dbReference>
<keyword evidence="4" id="KW-0799">Topoisomerase</keyword>
<feature type="domain" description="DNA topoisomerase I catalytic core eukaryotic-type" evidence="7">
    <location>
        <begin position="90"/>
        <end position="261"/>
    </location>
</feature>
<comment type="catalytic activity">
    <reaction evidence="1">
        <text>ATP-independent breakage of single-stranded DNA, followed by passage and rejoining.</text>
        <dbReference type="EC" id="5.6.2.1"/>
    </reaction>
</comment>
<dbReference type="SUPFAM" id="SSF55869">
    <property type="entry name" value="DNA topoisomerase I domain"/>
    <property type="match status" value="1"/>
</dbReference>
<evidence type="ECO:0000259" key="8">
    <source>
        <dbReference type="Pfam" id="PF21338"/>
    </source>
</evidence>
<dbReference type="InterPro" id="IPR001631">
    <property type="entry name" value="TopoI"/>
</dbReference>
<dbReference type="GO" id="GO:0003677">
    <property type="term" value="F:DNA binding"/>
    <property type="evidence" value="ECO:0007669"/>
    <property type="project" value="UniProtKB-KW"/>
</dbReference>
<dbReference type="EC" id="5.6.2.1" evidence="3"/>
<dbReference type="Proteomes" id="UP000574761">
    <property type="component" value="Unassembled WGS sequence"/>
</dbReference>
<sequence>MLDRTLQKIGLTYVSDSEPGIRRERRGRGFCYRLPCGTLLDDPDVKRRIAALGLPPAYRDVWICMLENGHLQATGLDARGRKQYRYHGEWKALRSADKFQQLVPFAMALPKLRRTLRRHLEGSVGSPDTILAGLVTLLDEEHLRVGNSAYAAENRTYGATTLLKRHVRVAEDCIELRFTGKGGKRVRRVLRNPRLHRMLEAVADLPGRQLFVWMGEDGAVRPIDSGRLNAYLAEHMDLAVSAKTFRTWAGSLAAFAEARRMLAAGERPTIRRMSEAAAAILHNTPAICRTSYIHPDVLGLAQRTAPLKAGNGAAAAPKGLRAEESRLLAFLARRPRRKG</sequence>
<feature type="domain" description="DNA topoisomerase IB N-terminal" evidence="8">
    <location>
        <begin position="29"/>
        <end position="77"/>
    </location>
</feature>
<dbReference type="Gene3D" id="3.30.66.10">
    <property type="entry name" value="DNA topoisomerase I domain"/>
    <property type="match status" value="1"/>
</dbReference>
<dbReference type="GO" id="GO:0003917">
    <property type="term" value="F:DNA topoisomerase type I (single strand cut, ATP-independent) activity"/>
    <property type="evidence" value="ECO:0007669"/>
    <property type="project" value="UniProtKB-EC"/>
</dbReference>
<dbReference type="InterPro" id="IPR013500">
    <property type="entry name" value="TopoI_cat_euk"/>
</dbReference>
<gene>
    <name evidence="9" type="ORF">GGQ64_004125</name>
</gene>
<proteinExistence type="inferred from homology"/>
<reference evidence="9 10" key="1">
    <citation type="submission" date="2020-08" db="EMBL/GenBank/DDBJ databases">
        <title>Genomic Encyclopedia of Type Strains, Phase IV (KMG-IV): sequencing the most valuable type-strain genomes for metagenomic binning, comparative biology and taxonomic classification.</title>
        <authorList>
            <person name="Goeker M."/>
        </authorList>
    </citation>
    <scope>NUCLEOTIDE SEQUENCE [LARGE SCALE GENOMIC DNA]</scope>
    <source>
        <strain evidence="9 10">DSM 100211</strain>
    </source>
</reference>
<evidence type="ECO:0000313" key="10">
    <source>
        <dbReference type="Proteomes" id="UP000574761"/>
    </source>
</evidence>
<keyword evidence="10" id="KW-1185">Reference proteome</keyword>
<keyword evidence="5" id="KW-0238">DNA-binding</keyword>
<dbReference type="Pfam" id="PF21338">
    <property type="entry name" value="Top1B_N_bact"/>
    <property type="match status" value="1"/>
</dbReference>
<organism evidence="9 10">
    <name type="scientific">Mycoplana azooxidifex</name>
    <dbReference type="NCBI Taxonomy" id="1636188"/>
    <lineage>
        <taxon>Bacteria</taxon>
        <taxon>Pseudomonadati</taxon>
        <taxon>Pseudomonadota</taxon>
        <taxon>Alphaproteobacteria</taxon>
        <taxon>Hyphomicrobiales</taxon>
        <taxon>Rhizobiaceae</taxon>
        <taxon>Mycoplana</taxon>
    </lineage>
</organism>
<dbReference type="PRINTS" id="PR00416">
    <property type="entry name" value="EUTPISMRASEI"/>
</dbReference>
<dbReference type="RefSeq" id="WP_183807132.1">
    <property type="nucleotide sequence ID" value="NZ_JACIEE010000008.1"/>
</dbReference>
<comment type="caution">
    <text evidence="9">The sequence shown here is derived from an EMBL/GenBank/DDBJ whole genome shotgun (WGS) entry which is preliminary data.</text>
</comment>
<evidence type="ECO:0000256" key="6">
    <source>
        <dbReference type="ARBA" id="ARBA00023235"/>
    </source>
</evidence>
<accession>A0A7W6GKP7</accession>
<dbReference type="InterPro" id="IPR049331">
    <property type="entry name" value="Top1B_N_bact"/>
</dbReference>
<evidence type="ECO:0000256" key="5">
    <source>
        <dbReference type="ARBA" id="ARBA00023125"/>
    </source>
</evidence>
<dbReference type="InterPro" id="IPR035447">
    <property type="entry name" value="DNA_topo_I_N_sf"/>
</dbReference>
<evidence type="ECO:0000256" key="2">
    <source>
        <dbReference type="ARBA" id="ARBA00006645"/>
    </source>
</evidence>
<evidence type="ECO:0000313" key="9">
    <source>
        <dbReference type="EMBL" id="MBB3978890.1"/>
    </source>
</evidence>
<evidence type="ECO:0000259" key="7">
    <source>
        <dbReference type="Pfam" id="PF01028"/>
    </source>
</evidence>
<dbReference type="Gene3D" id="1.10.132.120">
    <property type="match status" value="1"/>
</dbReference>
<evidence type="ECO:0000256" key="4">
    <source>
        <dbReference type="ARBA" id="ARBA00023029"/>
    </source>
</evidence>
<dbReference type="EMBL" id="JACIEE010000008">
    <property type="protein sequence ID" value="MBB3978890.1"/>
    <property type="molecule type" value="Genomic_DNA"/>
</dbReference>
<dbReference type="Pfam" id="PF01028">
    <property type="entry name" value="Topoisom_I"/>
    <property type="match status" value="1"/>
</dbReference>
<evidence type="ECO:0000256" key="1">
    <source>
        <dbReference type="ARBA" id="ARBA00000213"/>
    </source>
</evidence>
<protein>
    <recommendedName>
        <fullName evidence="3">DNA topoisomerase</fullName>
        <ecNumber evidence="3">5.6.2.1</ecNumber>
    </recommendedName>
</protein>
<evidence type="ECO:0000256" key="3">
    <source>
        <dbReference type="ARBA" id="ARBA00012891"/>
    </source>
</evidence>
<dbReference type="AlphaFoldDB" id="A0A7W6GKP7"/>
<dbReference type="GO" id="GO:0006265">
    <property type="term" value="P:DNA topological change"/>
    <property type="evidence" value="ECO:0007669"/>
    <property type="project" value="InterPro"/>
</dbReference>
<keyword evidence="6 9" id="KW-0413">Isomerase</keyword>
<name>A0A7W6GKP7_9HYPH</name>
<dbReference type="InterPro" id="IPR011010">
    <property type="entry name" value="DNA_brk_join_enz"/>
</dbReference>
<comment type="similarity">
    <text evidence="2">Belongs to the type IB topoisomerase family.</text>
</comment>
<dbReference type="Gene3D" id="3.90.15.10">
    <property type="entry name" value="Topoisomerase I, Chain A, domain 3"/>
    <property type="match status" value="1"/>
</dbReference>
<dbReference type="InterPro" id="IPR014711">
    <property type="entry name" value="TopoI_cat_a-hlx-sub_euk"/>
</dbReference>
<dbReference type="PROSITE" id="PS52038">
    <property type="entry name" value="TOPO_IB_2"/>
    <property type="match status" value="1"/>
</dbReference>